<reference evidence="4" key="2">
    <citation type="submission" date="2020-08" db="EMBL/GenBank/DDBJ databases">
        <authorList>
            <person name="Kikuchi T."/>
        </authorList>
    </citation>
    <scope>NUCLEOTIDE SEQUENCE</scope>
    <source>
        <strain evidence="3">Ka4C1</strain>
    </source>
</reference>
<sequence length="289" mass="32790">MLQLLAICLAFLSAFALYDDNLARDKFIGLALGAHVVNGTVQSCLDKVFDGDVQVHKTYSVPCNNLYSNETCLAYIAIYKKSQAIVIGFRGTVSGDQFKEEVVKTLFRPQVRLFHDKVLVAQYFAETFNLFWSKTALKNDLLKLELLRLNSYRIWITGHSLGGAIAALTATQLALSYPLLKPRISLYTFGQPRVGNREYAALHNLEVEESYRVVHNQDLVPNIPFPLMNYYHHDNEIYYKNDMSVKKAYAVCSAEDQSKLCQGGNQPSMEIKDHLNYFGIDVEKHCDEN</sequence>
<evidence type="ECO:0000313" key="4">
    <source>
        <dbReference type="EMBL" id="CAG9128379.1"/>
    </source>
</evidence>
<feature type="signal peptide" evidence="1">
    <location>
        <begin position="1"/>
        <end position="16"/>
    </location>
</feature>
<dbReference type="Pfam" id="PF01764">
    <property type="entry name" value="Lipase_3"/>
    <property type="match status" value="1"/>
</dbReference>
<feature type="chain" id="PRO_5035399594" evidence="1">
    <location>
        <begin position="17"/>
        <end position="289"/>
    </location>
</feature>
<proteinExistence type="predicted"/>
<dbReference type="InterPro" id="IPR002921">
    <property type="entry name" value="Fungal_lipase-type"/>
</dbReference>
<keyword evidence="1" id="KW-0732">Signal</keyword>
<dbReference type="SUPFAM" id="SSF53474">
    <property type="entry name" value="alpha/beta-Hydrolases"/>
    <property type="match status" value="1"/>
</dbReference>
<accession>A0A1I7RWH4</accession>
<keyword evidence="6" id="KW-1185">Reference proteome</keyword>
<protein>
    <submittedName>
        <fullName evidence="3">(pine wood nematode) hypothetical protein</fullName>
    </submittedName>
    <submittedName>
        <fullName evidence="7">Lipase_3 domain-containing protein</fullName>
    </submittedName>
</protein>
<dbReference type="eggNOG" id="KOG4569">
    <property type="taxonomic scope" value="Eukaryota"/>
</dbReference>
<dbReference type="PANTHER" id="PTHR45908">
    <property type="entry name" value="PROTEIN CBG11750-RELATED"/>
    <property type="match status" value="1"/>
</dbReference>
<dbReference type="Gene3D" id="3.40.50.1820">
    <property type="entry name" value="alpha/beta hydrolase"/>
    <property type="match status" value="1"/>
</dbReference>
<evidence type="ECO:0000259" key="2">
    <source>
        <dbReference type="Pfam" id="PF01764"/>
    </source>
</evidence>
<evidence type="ECO:0000313" key="5">
    <source>
        <dbReference type="Proteomes" id="UP000095284"/>
    </source>
</evidence>
<gene>
    <name evidence="3" type="ORF">BXYJ_LOCUS13467</name>
</gene>
<evidence type="ECO:0000313" key="3">
    <source>
        <dbReference type="EMBL" id="CAD5233376.1"/>
    </source>
</evidence>
<dbReference type="Proteomes" id="UP000659654">
    <property type="component" value="Unassembled WGS sequence"/>
</dbReference>
<dbReference type="CDD" id="cd00519">
    <property type="entry name" value="Lipase_3"/>
    <property type="match status" value="1"/>
</dbReference>
<evidence type="ECO:0000313" key="6">
    <source>
        <dbReference type="Proteomes" id="UP000659654"/>
    </source>
</evidence>
<dbReference type="Proteomes" id="UP000095284">
    <property type="component" value="Unplaced"/>
</dbReference>
<name>A0A1I7RWH4_BURXY</name>
<evidence type="ECO:0000256" key="1">
    <source>
        <dbReference type="SAM" id="SignalP"/>
    </source>
</evidence>
<dbReference type="OrthoDB" id="5866690at2759"/>
<dbReference type="InterPro" id="IPR029058">
    <property type="entry name" value="AB_hydrolase_fold"/>
</dbReference>
<dbReference type="Proteomes" id="UP000582659">
    <property type="component" value="Unassembled WGS sequence"/>
</dbReference>
<reference evidence="7" key="1">
    <citation type="submission" date="2016-11" db="UniProtKB">
        <authorList>
            <consortium name="WormBaseParasite"/>
        </authorList>
    </citation>
    <scope>IDENTIFICATION</scope>
</reference>
<dbReference type="EMBL" id="CAJFCV020000006">
    <property type="protein sequence ID" value="CAG9128379.1"/>
    <property type="molecule type" value="Genomic_DNA"/>
</dbReference>
<dbReference type="AlphaFoldDB" id="A0A1I7RWH4"/>
<dbReference type="EMBL" id="CAJFDI010000006">
    <property type="protein sequence ID" value="CAD5233376.1"/>
    <property type="molecule type" value="Genomic_DNA"/>
</dbReference>
<feature type="domain" description="Fungal lipase-type" evidence="2">
    <location>
        <begin position="86"/>
        <end position="226"/>
    </location>
</feature>
<dbReference type="WBParaSite" id="BXY_0508700.1">
    <property type="protein sequence ID" value="BXY_0508700.1"/>
    <property type="gene ID" value="BXY_0508700"/>
</dbReference>
<dbReference type="SMR" id="A0A1I7RWH4"/>
<evidence type="ECO:0000313" key="7">
    <source>
        <dbReference type="WBParaSite" id="BXY_0508700.1"/>
    </source>
</evidence>
<dbReference type="GO" id="GO:0006629">
    <property type="term" value="P:lipid metabolic process"/>
    <property type="evidence" value="ECO:0007669"/>
    <property type="project" value="InterPro"/>
</dbReference>
<organism evidence="5 7">
    <name type="scientific">Bursaphelenchus xylophilus</name>
    <name type="common">Pinewood nematode worm</name>
    <name type="synonym">Aphelenchoides xylophilus</name>
    <dbReference type="NCBI Taxonomy" id="6326"/>
    <lineage>
        <taxon>Eukaryota</taxon>
        <taxon>Metazoa</taxon>
        <taxon>Ecdysozoa</taxon>
        <taxon>Nematoda</taxon>
        <taxon>Chromadorea</taxon>
        <taxon>Rhabditida</taxon>
        <taxon>Tylenchina</taxon>
        <taxon>Tylenchomorpha</taxon>
        <taxon>Aphelenchoidea</taxon>
        <taxon>Aphelenchoididae</taxon>
        <taxon>Bursaphelenchus</taxon>
    </lineage>
</organism>